<evidence type="ECO:0000313" key="3">
    <source>
        <dbReference type="Proteomes" id="UP001279734"/>
    </source>
</evidence>
<reference evidence="2" key="1">
    <citation type="submission" date="2023-05" db="EMBL/GenBank/DDBJ databases">
        <title>Nepenthes gracilis genome sequencing.</title>
        <authorList>
            <person name="Fukushima K."/>
        </authorList>
    </citation>
    <scope>NUCLEOTIDE SEQUENCE</scope>
    <source>
        <strain evidence="2">SING2019-196</strain>
    </source>
</reference>
<dbReference type="Proteomes" id="UP001279734">
    <property type="component" value="Unassembled WGS sequence"/>
</dbReference>
<comment type="caution">
    <text evidence="2">The sequence shown here is derived from an EMBL/GenBank/DDBJ whole genome shotgun (WGS) entry which is preliminary data.</text>
</comment>
<evidence type="ECO:0000256" key="1">
    <source>
        <dbReference type="SAM" id="MobiDB-lite"/>
    </source>
</evidence>
<organism evidence="2 3">
    <name type="scientific">Nepenthes gracilis</name>
    <name type="common">Slender pitcher plant</name>
    <dbReference type="NCBI Taxonomy" id="150966"/>
    <lineage>
        <taxon>Eukaryota</taxon>
        <taxon>Viridiplantae</taxon>
        <taxon>Streptophyta</taxon>
        <taxon>Embryophyta</taxon>
        <taxon>Tracheophyta</taxon>
        <taxon>Spermatophyta</taxon>
        <taxon>Magnoliopsida</taxon>
        <taxon>eudicotyledons</taxon>
        <taxon>Gunneridae</taxon>
        <taxon>Pentapetalae</taxon>
        <taxon>Caryophyllales</taxon>
        <taxon>Nepenthaceae</taxon>
        <taxon>Nepenthes</taxon>
    </lineage>
</organism>
<proteinExistence type="predicted"/>
<protein>
    <submittedName>
        <fullName evidence="2">Uncharacterized protein</fullName>
    </submittedName>
</protein>
<feature type="region of interest" description="Disordered" evidence="1">
    <location>
        <begin position="45"/>
        <end position="69"/>
    </location>
</feature>
<accession>A0AAD3SZN2</accession>
<evidence type="ECO:0000313" key="2">
    <source>
        <dbReference type="EMBL" id="GMH19804.1"/>
    </source>
</evidence>
<name>A0AAD3SZN2_NEPGR</name>
<dbReference type="AlphaFoldDB" id="A0AAD3SZN2"/>
<keyword evidence="3" id="KW-1185">Reference proteome</keyword>
<dbReference type="EMBL" id="BSYO01000021">
    <property type="protein sequence ID" value="GMH19804.1"/>
    <property type="molecule type" value="Genomic_DNA"/>
</dbReference>
<gene>
    <name evidence="2" type="ORF">Nepgr_021645</name>
</gene>
<sequence length="142" mass="15859">MHCPQLSADRNPGKQQGDGARIQDYTGWYSAWILNISPRQISKTLRDHKDQSLGYASPHNHRDDLASGPRCFSTPITSISGTRDQVSCSKIKKKSRTDKTFDIHSIKPLCEKPLHSALRVNYPAKASQLSGTYCVKNLRCSS</sequence>